<evidence type="ECO:0000256" key="1">
    <source>
        <dbReference type="ARBA" id="ARBA00022603"/>
    </source>
</evidence>
<dbReference type="SUPFAM" id="SSF75217">
    <property type="entry name" value="alpha/beta knot"/>
    <property type="match status" value="1"/>
</dbReference>
<dbReference type="AlphaFoldDB" id="A0A5C6RHG2"/>
<evidence type="ECO:0000313" key="4">
    <source>
        <dbReference type="EMBL" id="TXB60072.1"/>
    </source>
</evidence>
<dbReference type="CDD" id="cd18082">
    <property type="entry name" value="SpoU-like_family"/>
    <property type="match status" value="1"/>
</dbReference>
<evidence type="ECO:0000313" key="5">
    <source>
        <dbReference type="Proteomes" id="UP000321580"/>
    </source>
</evidence>
<evidence type="ECO:0000256" key="2">
    <source>
        <dbReference type="ARBA" id="ARBA00022679"/>
    </source>
</evidence>
<dbReference type="Pfam" id="PF00588">
    <property type="entry name" value="SpoU_methylase"/>
    <property type="match status" value="1"/>
</dbReference>
<dbReference type="GO" id="GO:0032259">
    <property type="term" value="P:methylation"/>
    <property type="evidence" value="ECO:0007669"/>
    <property type="project" value="UniProtKB-KW"/>
</dbReference>
<accession>A0A5C6RHG2</accession>
<keyword evidence="2 4" id="KW-0808">Transferase</keyword>
<organism evidence="4 5">
    <name type="scientific">Phaeodactylibacter luteus</name>
    <dbReference type="NCBI Taxonomy" id="1564516"/>
    <lineage>
        <taxon>Bacteria</taxon>
        <taxon>Pseudomonadati</taxon>
        <taxon>Bacteroidota</taxon>
        <taxon>Saprospiria</taxon>
        <taxon>Saprospirales</taxon>
        <taxon>Haliscomenobacteraceae</taxon>
        <taxon>Phaeodactylibacter</taxon>
    </lineage>
</organism>
<reference evidence="4 5" key="1">
    <citation type="submission" date="2019-08" db="EMBL/GenBank/DDBJ databases">
        <title>Genome of Phaeodactylibacter luteus.</title>
        <authorList>
            <person name="Bowman J.P."/>
        </authorList>
    </citation>
    <scope>NUCLEOTIDE SEQUENCE [LARGE SCALE GENOMIC DNA]</scope>
    <source>
        <strain evidence="4 5">KCTC 42180</strain>
    </source>
</reference>
<keyword evidence="1 4" id="KW-0489">Methyltransferase</keyword>
<dbReference type="PANTHER" id="PTHR43191:SF7">
    <property type="entry name" value="OBP33PEP LIKE PROTEIN"/>
    <property type="match status" value="1"/>
</dbReference>
<dbReference type="InterPro" id="IPR029026">
    <property type="entry name" value="tRNA_m1G_MTases_N"/>
</dbReference>
<sequence>MQKQLDYQDERQCPHEERLRRINQSRSPLSLMLAGVSDVRNIGALFRLADAARLSHLYFLGAPGALYHKKVARVARSADQYVPASALTMEEALALGRAQTLIGLEITSGSIPYTSLEIEARQPAVLVIGHEALGIPESILGLCSTCIHLPMYGINTSMNAAMAAGIAVYELLRKGYAPPPDQGLDAI</sequence>
<dbReference type="OrthoDB" id="9795352at2"/>
<dbReference type="GO" id="GO:0008173">
    <property type="term" value="F:RNA methyltransferase activity"/>
    <property type="evidence" value="ECO:0007669"/>
    <property type="project" value="InterPro"/>
</dbReference>
<dbReference type="GO" id="GO:0006396">
    <property type="term" value="P:RNA processing"/>
    <property type="evidence" value="ECO:0007669"/>
    <property type="project" value="InterPro"/>
</dbReference>
<dbReference type="EMBL" id="VOOR01000083">
    <property type="protein sequence ID" value="TXB60072.1"/>
    <property type="molecule type" value="Genomic_DNA"/>
</dbReference>
<dbReference type="RefSeq" id="WP_147169568.1">
    <property type="nucleotide sequence ID" value="NZ_VOOR01000083.1"/>
</dbReference>
<dbReference type="InterPro" id="IPR001537">
    <property type="entry name" value="SpoU_MeTrfase"/>
</dbReference>
<name>A0A5C6RHG2_9BACT</name>
<gene>
    <name evidence="4" type="ORF">FRY97_20880</name>
</gene>
<keyword evidence="5" id="KW-1185">Reference proteome</keyword>
<dbReference type="InterPro" id="IPR051259">
    <property type="entry name" value="rRNA_Methyltransferase"/>
</dbReference>
<protein>
    <submittedName>
        <fullName evidence="4">TrmH family RNA methyltransferase</fullName>
    </submittedName>
</protein>
<dbReference type="Proteomes" id="UP000321580">
    <property type="component" value="Unassembled WGS sequence"/>
</dbReference>
<dbReference type="InterPro" id="IPR029028">
    <property type="entry name" value="Alpha/beta_knot_MTases"/>
</dbReference>
<proteinExistence type="predicted"/>
<dbReference type="Gene3D" id="3.40.1280.10">
    <property type="match status" value="1"/>
</dbReference>
<feature type="domain" description="tRNA/rRNA methyltransferase SpoU type" evidence="3">
    <location>
        <begin position="29"/>
        <end position="169"/>
    </location>
</feature>
<evidence type="ECO:0000259" key="3">
    <source>
        <dbReference type="Pfam" id="PF00588"/>
    </source>
</evidence>
<dbReference type="PANTHER" id="PTHR43191">
    <property type="entry name" value="RRNA METHYLTRANSFERASE 3"/>
    <property type="match status" value="1"/>
</dbReference>
<comment type="caution">
    <text evidence="4">The sequence shown here is derived from an EMBL/GenBank/DDBJ whole genome shotgun (WGS) entry which is preliminary data.</text>
</comment>
<dbReference type="GO" id="GO:0003723">
    <property type="term" value="F:RNA binding"/>
    <property type="evidence" value="ECO:0007669"/>
    <property type="project" value="InterPro"/>
</dbReference>